<dbReference type="CDD" id="cd06261">
    <property type="entry name" value="TM_PBP2"/>
    <property type="match status" value="1"/>
</dbReference>
<dbReference type="AlphaFoldDB" id="G0GDC2"/>
<dbReference type="GO" id="GO:0015031">
    <property type="term" value="P:protein transport"/>
    <property type="evidence" value="ECO:0007669"/>
    <property type="project" value="UniProtKB-KW"/>
</dbReference>
<feature type="transmembrane region" description="Helical" evidence="12">
    <location>
        <begin position="165"/>
        <end position="191"/>
    </location>
</feature>
<keyword evidence="9 12" id="KW-0472">Membrane</keyword>
<evidence type="ECO:0000256" key="13">
    <source>
        <dbReference type="SAM" id="MobiDB-lite"/>
    </source>
</evidence>
<dbReference type="STRING" id="869211.Spith_0262"/>
<evidence type="ECO:0000256" key="7">
    <source>
        <dbReference type="ARBA" id="ARBA00022927"/>
    </source>
</evidence>
<dbReference type="RefSeq" id="WP_014623948.1">
    <property type="nucleotide sequence ID" value="NC_017583.1"/>
</dbReference>
<evidence type="ECO:0000259" key="14">
    <source>
        <dbReference type="PROSITE" id="PS50928"/>
    </source>
</evidence>
<dbReference type="PANTHER" id="PTHR43386:SF2">
    <property type="entry name" value="OLIGOPEPTIDE TRANSPORT SYSTEM PERMEASE PROTEIN OPPC"/>
    <property type="match status" value="1"/>
</dbReference>
<evidence type="ECO:0000256" key="5">
    <source>
        <dbReference type="ARBA" id="ARBA00022692"/>
    </source>
</evidence>
<evidence type="ECO:0000313" key="16">
    <source>
        <dbReference type="Proteomes" id="UP000007254"/>
    </source>
</evidence>
<accession>G0GDC2</accession>
<dbReference type="EMBL" id="CP002903">
    <property type="protein sequence ID" value="AEJ60548.1"/>
    <property type="molecule type" value="Genomic_DNA"/>
</dbReference>
<reference evidence="15 16" key="1">
    <citation type="submission" date="2011-06" db="EMBL/GenBank/DDBJ databases">
        <title>The complete genome of Spirochaeta thermophila DSM 6578.</title>
        <authorList>
            <consortium name="US DOE Joint Genome Institute (JGI-PGF)"/>
            <person name="Lucas S."/>
            <person name="Lapidus A."/>
            <person name="Bruce D."/>
            <person name="Goodwin L."/>
            <person name="Pitluck S."/>
            <person name="Peters L."/>
            <person name="Kyrpides N."/>
            <person name="Mavromatis K."/>
            <person name="Ivanova N."/>
            <person name="Mikailova N."/>
            <person name="Pagani I."/>
            <person name="Chertkov O."/>
            <person name="Detter J.C."/>
            <person name="Tapia R."/>
            <person name="Han C."/>
            <person name="Land M."/>
            <person name="Hauser L."/>
            <person name="Markowitz V."/>
            <person name="Cheng J.-F."/>
            <person name="Hugenholtz P."/>
            <person name="Woyke T."/>
            <person name="Wu D."/>
            <person name="Spring S."/>
            <person name="Merkhoffer B."/>
            <person name="Schneider S."/>
            <person name="Klenk H.-P."/>
            <person name="Eisen J.A."/>
        </authorList>
    </citation>
    <scope>NUCLEOTIDE SEQUENCE [LARGE SCALE GENOMIC DNA]</scope>
    <source>
        <strain evidence="16">ATCC 700085 / DSM 6578 / Z-1203</strain>
    </source>
</reference>
<dbReference type="SUPFAM" id="SSF161098">
    <property type="entry name" value="MetI-like"/>
    <property type="match status" value="1"/>
</dbReference>
<dbReference type="InterPro" id="IPR050366">
    <property type="entry name" value="BP-dependent_transpt_permease"/>
</dbReference>
<comment type="similarity">
    <text evidence="10">Belongs to the binding-protein-dependent transport system permease family. OppBC subfamily.</text>
</comment>
<evidence type="ECO:0000256" key="1">
    <source>
        <dbReference type="ARBA" id="ARBA00004429"/>
    </source>
</evidence>
<dbReference type="PANTHER" id="PTHR43386">
    <property type="entry name" value="OLIGOPEPTIDE TRANSPORT SYSTEM PERMEASE PROTEIN APPC"/>
    <property type="match status" value="1"/>
</dbReference>
<dbReference type="GO" id="GO:0055085">
    <property type="term" value="P:transmembrane transport"/>
    <property type="evidence" value="ECO:0007669"/>
    <property type="project" value="InterPro"/>
</dbReference>
<keyword evidence="4" id="KW-0997">Cell inner membrane</keyword>
<feature type="transmembrane region" description="Helical" evidence="12">
    <location>
        <begin position="44"/>
        <end position="64"/>
    </location>
</feature>
<dbReference type="InterPro" id="IPR035906">
    <property type="entry name" value="MetI-like_sf"/>
</dbReference>
<dbReference type="KEGG" id="stq:Spith_0262"/>
<name>G0GDC2_WINT7</name>
<dbReference type="PROSITE" id="PS50928">
    <property type="entry name" value="ABC_TM1"/>
    <property type="match status" value="1"/>
</dbReference>
<sequence>MAQERVSASDNAAQAEEHRLSNIPAKGTSLTKDAWRRLKKHRMAMVGLGIVTFYVLISLLAPILPIHRYDFQVPVHQNLPPSLKPAGEVWYDTEYEYLLKKAAAEGRSELTEEEKAHLEEIRYRIEHDRIVVDGKEINPHTRVYVLGTDYLGRDMLARIIYGGQISIAIGVIGTLTSVLIGILVGAIAGYLGGRVDYILMRIVDVMYGLPYMLIVIILMAVFGNNMFNLFFALALVSWLTVARVVRGQIISLKNAEFVEAARAMGAPTSRIIFRHLVPNTLGVIIVFSSLRIPSFIMMEAFLSFLGLGISAPYASWGSLIRDGVEGMTLYPWRLFFPALAMTLFLFAMNFLGDGLRDAFDPKSKNAL</sequence>
<dbReference type="GO" id="GO:0015833">
    <property type="term" value="P:peptide transport"/>
    <property type="evidence" value="ECO:0007669"/>
    <property type="project" value="UniProtKB-KW"/>
</dbReference>
<feature type="transmembrane region" description="Helical" evidence="12">
    <location>
        <begin position="295"/>
        <end position="314"/>
    </location>
</feature>
<feature type="domain" description="ABC transmembrane type-1" evidence="14">
    <location>
        <begin position="163"/>
        <end position="352"/>
    </location>
</feature>
<keyword evidence="3" id="KW-1003">Cell membrane</keyword>
<feature type="transmembrane region" description="Helical" evidence="12">
    <location>
        <begin position="227"/>
        <end position="245"/>
    </location>
</feature>
<evidence type="ECO:0000256" key="8">
    <source>
        <dbReference type="ARBA" id="ARBA00022989"/>
    </source>
</evidence>
<evidence type="ECO:0000313" key="15">
    <source>
        <dbReference type="EMBL" id="AEJ60548.1"/>
    </source>
</evidence>
<keyword evidence="8 12" id="KW-1133">Transmembrane helix</keyword>
<protein>
    <recommendedName>
        <fullName evidence="11">Oligopeptide transport system permease protein OppC</fullName>
    </recommendedName>
</protein>
<evidence type="ECO:0000256" key="12">
    <source>
        <dbReference type="RuleBase" id="RU363032"/>
    </source>
</evidence>
<dbReference type="Proteomes" id="UP000007254">
    <property type="component" value="Chromosome"/>
</dbReference>
<keyword evidence="6" id="KW-0571">Peptide transport</keyword>
<evidence type="ECO:0000256" key="10">
    <source>
        <dbReference type="ARBA" id="ARBA00024202"/>
    </source>
</evidence>
<proteinExistence type="inferred from homology"/>
<dbReference type="InterPro" id="IPR000515">
    <property type="entry name" value="MetI-like"/>
</dbReference>
<feature type="compositionally biased region" description="Polar residues" evidence="13">
    <location>
        <begin position="1"/>
        <end position="12"/>
    </location>
</feature>
<evidence type="ECO:0000256" key="11">
    <source>
        <dbReference type="ARBA" id="ARBA00072251"/>
    </source>
</evidence>
<evidence type="ECO:0000256" key="2">
    <source>
        <dbReference type="ARBA" id="ARBA00022448"/>
    </source>
</evidence>
<dbReference type="Pfam" id="PF12911">
    <property type="entry name" value="OppC_N"/>
    <property type="match status" value="1"/>
</dbReference>
<evidence type="ECO:0000256" key="6">
    <source>
        <dbReference type="ARBA" id="ARBA00022856"/>
    </source>
</evidence>
<organism evidence="15 16">
    <name type="scientific">Winmispira thermophila (strain ATCC 700085 / DSM 6578 / Z-1203)</name>
    <name type="common">Spirochaeta thermophila</name>
    <dbReference type="NCBI Taxonomy" id="869211"/>
    <lineage>
        <taxon>Bacteria</taxon>
        <taxon>Pseudomonadati</taxon>
        <taxon>Spirochaetota</taxon>
        <taxon>Spirochaetia</taxon>
        <taxon>Winmispirales</taxon>
        <taxon>Winmispiraceae</taxon>
        <taxon>Winmispira</taxon>
    </lineage>
</organism>
<dbReference type="GO" id="GO:0005886">
    <property type="term" value="C:plasma membrane"/>
    <property type="evidence" value="ECO:0007669"/>
    <property type="project" value="UniProtKB-SubCell"/>
</dbReference>
<keyword evidence="16" id="KW-1185">Reference proteome</keyword>
<dbReference type="OrthoDB" id="9783218at2"/>
<keyword evidence="7" id="KW-0653">Protein transport</keyword>
<feature type="transmembrane region" description="Helical" evidence="12">
    <location>
        <begin position="198"/>
        <end position="221"/>
    </location>
</feature>
<keyword evidence="5 12" id="KW-0812">Transmembrane</keyword>
<dbReference type="InterPro" id="IPR025966">
    <property type="entry name" value="OppC_N"/>
</dbReference>
<dbReference type="HOGENOM" id="CLU_028518_1_0_12"/>
<keyword evidence="2 12" id="KW-0813">Transport</keyword>
<feature type="region of interest" description="Disordered" evidence="13">
    <location>
        <begin position="1"/>
        <end position="23"/>
    </location>
</feature>
<evidence type="ECO:0000256" key="9">
    <source>
        <dbReference type="ARBA" id="ARBA00023136"/>
    </source>
</evidence>
<dbReference type="Gene3D" id="1.10.3720.10">
    <property type="entry name" value="MetI-like"/>
    <property type="match status" value="1"/>
</dbReference>
<gene>
    <name evidence="15" type="ordered locus">Spith_0262</name>
</gene>
<comment type="subcellular location">
    <subcellularLocation>
        <location evidence="1">Cell inner membrane</location>
        <topology evidence="1">Multi-pass membrane protein</topology>
    </subcellularLocation>
    <subcellularLocation>
        <location evidence="12">Cell membrane</location>
        <topology evidence="12">Multi-pass membrane protein</topology>
    </subcellularLocation>
</comment>
<dbReference type="Pfam" id="PF00528">
    <property type="entry name" value="BPD_transp_1"/>
    <property type="match status" value="1"/>
</dbReference>
<evidence type="ECO:0000256" key="4">
    <source>
        <dbReference type="ARBA" id="ARBA00022519"/>
    </source>
</evidence>
<feature type="transmembrane region" description="Helical" evidence="12">
    <location>
        <begin position="334"/>
        <end position="352"/>
    </location>
</feature>
<evidence type="ECO:0000256" key="3">
    <source>
        <dbReference type="ARBA" id="ARBA00022475"/>
    </source>
</evidence>